<reference evidence="2" key="1">
    <citation type="submission" date="2016-05" db="EMBL/GenBank/DDBJ databases">
        <authorList>
            <person name="Lavstsen T."/>
            <person name="Jespersen J.S."/>
        </authorList>
    </citation>
    <scope>NUCLEOTIDE SEQUENCE</scope>
    <source>
        <tissue evidence="2">Brain</tissue>
    </source>
</reference>
<protein>
    <submittedName>
        <fullName evidence="2">Supervillin b</fullName>
    </submittedName>
</protein>
<proteinExistence type="predicted"/>
<evidence type="ECO:0000256" key="1">
    <source>
        <dbReference type="SAM" id="MobiDB-lite"/>
    </source>
</evidence>
<evidence type="ECO:0000313" key="2">
    <source>
        <dbReference type="EMBL" id="SBP67568.1"/>
    </source>
</evidence>
<dbReference type="EMBL" id="HADZ01003627">
    <property type="protein sequence ID" value="SBP67568.1"/>
    <property type="molecule type" value="Transcribed_RNA"/>
</dbReference>
<dbReference type="AlphaFoldDB" id="A0A1A8BL09"/>
<feature type="region of interest" description="Disordered" evidence="1">
    <location>
        <begin position="87"/>
        <end position="110"/>
    </location>
</feature>
<name>A0A1A8BL09_NOTKA</name>
<gene>
    <name evidence="2" type="primary">SVILB</name>
</gene>
<accession>A0A1A8BL09</accession>
<feature type="compositionally biased region" description="Polar residues" evidence="1">
    <location>
        <begin position="94"/>
        <end position="110"/>
    </location>
</feature>
<reference evidence="2" key="2">
    <citation type="submission" date="2016-06" db="EMBL/GenBank/DDBJ databases">
        <title>The genome of a short-lived fish provides insights into sex chromosome evolution and the genetic control of aging.</title>
        <authorList>
            <person name="Reichwald K."/>
            <person name="Felder M."/>
            <person name="Petzold A."/>
            <person name="Koch P."/>
            <person name="Groth M."/>
            <person name="Platzer M."/>
        </authorList>
    </citation>
    <scope>NUCLEOTIDE SEQUENCE</scope>
    <source>
        <tissue evidence="2">Brain</tissue>
    </source>
</reference>
<organism evidence="2">
    <name type="scientific">Nothobranchius kadleci</name>
    <name type="common">African annual killifish</name>
    <dbReference type="NCBI Taxonomy" id="1051664"/>
    <lineage>
        <taxon>Eukaryota</taxon>
        <taxon>Metazoa</taxon>
        <taxon>Chordata</taxon>
        <taxon>Craniata</taxon>
        <taxon>Vertebrata</taxon>
        <taxon>Euteleostomi</taxon>
        <taxon>Actinopterygii</taxon>
        <taxon>Neopterygii</taxon>
        <taxon>Teleostei</taxon>
        <taxon>Neoteleostei</taxon>
        <taxon>Acanthomorphata</taxon>
        <taxon>Ovalentaria</taxon>
        <taxon>Atherinomorphae</taxon>
        <taxon>Cyprinodontiformes</taxon>
        <taxon>Nothobranchiidae</taxon>
        <taxon>Nothobranchius</taxon>
    </lineage>
</organism>
<sequence>MRGGGVGGTVWKTYVHHLHQRVFSSNTVTWLPTRMPSSHLDTEMAFLSDKSIVYTFTSGAALTTTSAVPLPKGGALFDSQGQLSSQIPLQPSQTDFPSPHLSSIPYNIYS</sequence>